<protein>
    <submittedName>
        <fullName evidence="1">Uncharacterized protein</fullName>
    </submittedName>
</protein>
<name>A0AA39V6C2_9LECA</name>
<reference evidence="1" key="1">
    <citation type="submission" date="2023-03" db="EMBL/GenBank/DDBJ databases">
        <title>Complete genome of Cladonia borealis.</title>
        <authorList>
            <person name="Park H."/>
        </authorList>
    </citation>
    <scope>NUCLEOTIDE SEQUENCE</scope>
    <source>
        <strain evidence="1">ANT050790</strain>
    </source>
</reference>
<keyword evidence="2" id="KW-1185">Reference proteome</keyword>
<dbReference type="Proteomes" id="UP001166286">
    <property type="component" value="Unassembled WGS sequence"/>
</dbReference>
<gene>
    <name evidence="1" type="ORF">JMJ35_009699</name>
</gene>
<evidence type="ECO:0000313" key="1">
    <source>
        <dbReference type="EMBL" id="KAK0507810.1"/>
    </source>
</evidence>
<dbReference type="AlphaFoldDB" id="A0AA39V6C2"/>
<organism evidence="1 2">
    <name type="scientific">Cladonia borealis</name>
    <dbReference type="NCBI Taxonomy" id="184061"/>
    <lineage>
        <taxon>Eukaryota</taxon>
        <taxon>Fungi</taxon>
        <taxon>Dikarya</taxon>
        <taxon>Ascomycota</taxon>
        <taxon>Pezizomycotina</taxon>
        <taxon>Lecanoromycetes</taxon>
        <taxon>OSLEUM clade</taxon>
        <taxon>Lecanoromycetidae</taxon>
        <taxon>Lecanorales</taxon>
        <taxon>Lecanorineae</taxon>
        <taxon>Cladoniaceae</taxon>
        <taxon>Cladonia</taxon>
    </lineage>
</organism>
<evidence type="ECO:0000313" key="2">
    <source>
        <dbReference type="Proteomes" id="UP001166286"/>
    </source>
</evidence>
<comment type="caution">
    <text evidence="1">The sequence shown here is derived from an EMBL/GenBank/DDBJ whole genome shotgun (WGS) entry which is preliminary data.</text>
</comment>
<dbReference type="EMBL" id="JAFEKC020000022">
    <property type="protein sequence ID" value="KAK0507810.1"/>
    <property type="molecule type" value="Genomic_DNA"/>
</dbReference>
<proteinExistence type="predicted"/>
<sequence>MPPTLYILYNADGSLLGKLHYGYRKLTAPKDKPACSACDITHGGLHLDETAGWKEAKAEISKSGDMEVKQLHRDEMTKEVRSFVEEKQVQFAVVLLEEPKGSFKVVMDNQELTLCGGDAQLFVAKLREKGVLSSTSSSL</sequence>
<accession>A0AA39V6C2</accession>